<name>A0A9W2ZAM2_BIOGL</name>
<evidence type="ECO:0000313" key="2">
    <source>
        <dbReference type="Proteomes" id="UP001165740"/>
    </source>
</evidence>
<organism evidence="2 3">
    <name type="scientific">Biomphalaria glabrata</name>
    <name type="common">Bloodfluke planorb</name>
    <name type="synonym">Freshwater snail</name>
    <dbReference type="NCBI Taxonomy" id="6526"/>
    <lineage>
        <taxon>Eukaryota</taxon>
        <taxon>Metazoa</taxon>
        <taxon>Spiralia</taxon>
        <taxon>Lophotrochozoa</taxon>
        <taxon>Mollusca</taxon>
        <taxon>Gastropoda</taxon>
        <taxon>Heterobranchia</taxon>
        <taxon>Euthyneura</taxon>
        <taxon>Panpulmonata</taxon>
        <taxon>Hygrophila</taxon>
        <taxon>Lymnaeoidea</taxon>
        <taxon>Planorbidae</taxon>
        <taxon>Biomphalaria</taxon>
    </lineage>
</organism>
<dbReference type="InterPro" id="IPR042401">
    <property type="entry name" value="SPMAP2-like"/>
</dbReference>
<evidence type="ECO:0000313" key="3">
    <source>
        <dbReference type="RefSeq" id="XP_055872079.1"/>
    </source>
</evidence>
<proteinExistence type="predicted"/>
<sequence length="252" mass="28481">MAANQTGHRIDVLAKPRQLHPLYRENRRSVYWVDKEPLKPGPDGTTAVDASPRVLELSRHKTADGWHPDRPSASWPVSETAKSASASPRIIQLSGHKNPHRNYLFDRSPEWDIPRSALSSSSGPRLDRLATPKNRADSNSYYDPYWGYRLPIEANILKASCSPRVEALSAFKDYHKNFTPARPVQWTVSREALQAIASIRLQQLSRPPSRALTKDDFDPYRIPSGALRAQSTPRLDELALPIPRKVRAKRIV</sequence>
<dbReference type="Pfam" id="PF14912">
    <property type="entry name" value="THEG"/>
    <property type="match status" value="4"/>
</dbReference>
<accession>A0A9W2ZAM2</accession>
<dbReference type="AlphaFoldDB" id="A0A9W2ZAM2"/>
<keyword evidence="1" id="KW-0677">Repeat</keyword>
<dbReference type="SMART" id="SM00705">
    <property type="entry name" value="THEG"/>
    <property type="match status" value="6"/>
</dbReference>
<dbReference type="OMA" id="YWVDKIP"/>
<dbReference type="PANTHER" id="PTHR15901:SF16">
    <property type="entry name" value="TESTICULAR HAPLOID EXPRESSED GENE PROTEIN"/>
    <property type="match status" value="1"/>
</dbReference>
<keyword evidence="2" id="KW-1185">Reference proteome</keyword>
<evidence type="ECO:0000256" key="1">
    <source>
        <dbReference type="ARBA" id="ARBA00022737"/>
    </source>
</evidence>
<reference evidence="3" key="1">
    <citation type="submission" date="2025-08" db="UniProtKB">
        <authorList>
            <consortium name="RefSeq"/>
        </authorList>
    </citation>
    <scope>IDENTIFICATION</scope>
</reference>
<dbReference type="PANTHER" id="PTHR15901">
    <property type="entry name" value="TESTICULAR HAPLOID EXPRESSED GENE PROTEIN"/>
    <property type="match status" value="1"/>
</dbReference>
<gene>
    <name evidence="3" type="primary">LOC106077499</name>
</gene>
<dbReference type="GO" id="GO:0007283">
    <property type="term" value="P:spermatogenesis"/>
    <property type="evidence" value="ECO:0007669"/>
    <property type="project" value="TreeGrafter"/>
</dbReference>
<dbReference type="OrthoDB" id="25466at2759"/>
<dbReference type="InterPro" id="IPR006623">
    <property type="entry name" value="THEG"/>
</dbReference>
<dbReference type="Proteomes" id="UP001165740">
    <property type="component" value="Chromosome 17"/>
</dbReference>
<protein>
    <submittedName>
        <fullName evidence="3">Testicular haploid expressed gene protein-like</fullName>
    </submittedName>
</protein>
<dbReference type="RefSeq" id="XP_055872079.1">
    <property type="nucleotide sequence ID" value="XM_056016104.1"/>
</dbReference>
<dbReference type="GeneID" id="106077499"/>